<feature type="region of interest" description="Disordered" evidence="15">
    <location>
        <begin position="2520"/>
        <end position="2549"/>
    </location>
</feature>
<feature type="region of interest" description="Disordered" evidence="15">
    <location>
        <begin position="1094"/>
        <end position="1128"/>
    </location>
</feature>
<evidence type="ECO:0000256" key="8">
    <source>
        <dbReference type="ARBA" id="ARBA00023054"/>
    </source>
</evidence>
<evidence type="ECO:0000313" key="19">
    <source>
        <dbReference type="Proteomes" id="UP000472269"/>
    </source>
</evidence>
<feature type="compositionally biased region" description="Basic and acidic residues" evidence="15">
    <location>
        <begin position="1262"/>
        <end position="1279"/>
    </location>
</feature>
<organism evidence="18 19">
    <name type="scientific">Athene cunicularia</name>
    <name type="common">Burrowing owl</name>
    <name type="synonym">Speotyto cunicularia</name>
    <dbReference type="NCBI Taxonomy" id="194338"/>
    <lineage>
        <taxon>Eukaryota</taxon>
        <taxon>Metazoa</taxon>
        <taxon>Chordata</taxon>
        <taxon>Craniata</taxon>
        <taxon>Vertebrata</taxon>
        <taxon>Euteleostomi</taxon>
        <taxon>Archelosauria</taxon>
        <taxon>Archosauria</taxon>
        <taxon>Dinosauria</taxon>
        <taxon>Saurischia</taxon>
        <taxon>Theropoda</taxon>
        <taxon>Coelurosauria</taxon>
        <taxon>Aves</taxon>
        <taxon>Neognathae</taxon>
        <taxon>Neoaves</taxon>
        <taxon>Telluraves</taxon>
        <taxon>Strigiformes</taxon>
        <taxon>Strigidae</taxon>
        <taxon>Athene</taxon>
    </lineage>
</organism>
<dbReference type="Gene3D" id="4.10.280.10">
    <property type="entry name" value="Helix-loop-helix DNA-binding domain"/>
    <property type="match status" value="1"/>
</dbReference>
<feature type="region of interest" description="Disordered" evidence="15">
    <location>
        <begin position="399"/>
        <end position="420"/>
    </location>
</feature>
<feature type="region of interest" description="Disordered" evidence="15">
    <location>
        <begin position="1754"/>
        <end position="1781"/>
    </location>
</feature>
<dbReference type="Pfam" id="PF16059">
    <property type="entry name" value="MGA_dom"/>
    <property type="match status" value="1"/>
</dbReference>
<feature type="region of interest" description="Disordered" evidence="15">
    <location>
        <begin position="1509"/>
        <end position="1538"/>
    </location>
</feature>
<dbReference type="InterPro" id="IPR008967">
    <property type="entry name" value="p53-like_TF_DNA-bd_sf"/>
</dbReference>
<evidence type="ECO:0000256" key="7">
    <source>
        <dbReference type="ARBA" id="ARBA00023015"/>
    </source>
</evidence>
<feature type="domain" description="T-box" evidence="16">
    <location>
        <begin position="79"/>
        <end position="260"/>
    </location>
</feature>
<keyword evidence="19" id="KW-1185">Reference proteome</keyword>
<dbReference type="PROSITE" id="PS50252">
    <property type="entry name" value="TBOX_3"/>
    <property type="match status" value="1"/>
</dbReference>
<evidence type="ECO:0000256" key="10">
    <source>
        <dbReference type="ARBA" id="ARBA00023163"/>
    </source>
</evidence>
<dbReference type="InterPro" id="IPR011598">
    <property type="entry name" value="bHLH_dom"/>
</dbReference>
<dbReference type="PROSITE" id="PS50888">
    <property type="entry name" value="BHLH"/>
    <property type="match status" value="1"/>
</dbReference>
<feature type="compositionally biased region" description="Basic and acidic residues" evidence="15">
    <location>
        <begin position="2077"/>
        <end position="2111"/>
    </location>
</feature>
<dbReference type="GO" id="GO:0000978">
    <property type="term" value="F:RNA polymerase II cis-regulatory region sequence-specific DNA binding"/>
    <property type="evidence" value="ECO:0007669"/>
    <property type="project" value="InterPro"/>
</dbReference>
<feature type="compositionally biased region" description="Low complexity" evidence="15">
    <location>
        <begin position="1878"/>
        <end position="1897"/>
    </location>
</feature>
<dbReference type="FunFam" id="2.60.40.820:FF:000009">
    <property type="entry name" value="MAX gene-associated protein isoform X1"/>
    <property type="match status" value="1"/>
</dbReference>
<dbReference type="InterPro" id="IPR046360">
    <property type="entry name" value="T-box_DNA-bd"/>
</dbReference>
<feature type="compositionally biased region" description="Basic and acidic residues" evidence="15">
    <location>
        <begin position="2247"/>
        <end position="2257"/>
    </location>
</feature>
<dbReference type="InterPro" id="IPR036960">
    <property type="entry name" value="T-box_sf"/>
</dbReference>
<feature type="compositionally biased region" description="Polar residues" evidence="15">
    <location>
        <begin position="2532"/>
        <end position="2549"/>
    </location>
</feature>
<dbReference type="CDD" id="cd20195">
    <property type="entry name" value="T-box_MGA-like"/>
    <property type="match status" value="1"/>
</dbReference>
<dbReference type="SMART" id="SM00353">
    <property type="entry name" value="HLH"/>
    <property type="match status" value="1"/>
</dbReference>
<dbReference type="InterPro" id="IPR036638">
    <property type="entry name" value="HLH_DNA-bd_sf"/>
</dbReference>
<protein>
    <recommendedName>
        <fullName evidence="13">MAX gene-associated protein</fullName>
    </recommendedName>
</protein>
<feature type="region of interest" description="Disordered" evidence="15">
    <location>
        <begin position="1874"/>
        <end position="1898"/>
    </location>
</feature>
<evidence type="ECO:0000256" key="12">
    <source>
        <dbReference type="ARBA" id="ARBA00059348"/>
    </source>
</evidence>
<feature type="compositionally biased region" description="Low complexity" evidence="15">
    <location>
        <begin position="1281"/>
        <end position="1295"/>
    </location>
</feature>
<comment type="subcellular location">
    <subcellularLocation>
        <location evidence="1 14">Nucleus</location>
    </subcellularLocation>
</comment>
<feature type="region of interest" description="Disordered" evidence="15">
    <location>
        <begin position="2817"/>
        <end position="2845"/>
    </location>
</feature>
<dbReference type="SUPFAM" id="SSF47459">
    <property type="entry name" value="HLH, helix-loop-helix DNA-binding domain"/>
    <property type="match status" value="1"/>
</dbReference>
<keyword evidence="5" id="KW-0597">Phosphoprotein</keyword>
<dbReference type="OMA" id="FQRKATH"/>
<feature type="compositionally biased region" description="Acidic residues" evidence="15">
    <location>
        <begin position="405"/>
        <end position="420"/>
    </location>
</feature>
<sequence>MEKQQIVLGSRDGGTVSGAAPAFFVILKQPQGNGKADQGILVANRDACALASSVSTPVKSKVKTCLPAECVSGGITVTLDNNSMWNEFYHRNTEMILTKQGRRMFPYCRYWIKGLDVYRRYILVMDISPVDNYRYKWNGHLWEPSGRAEPHVLGRVFIHPTSPSTGYCWMQQPISFYRLKLTNNTLDQEGHIILHSMHRYLPRLHLVPADKATEIIQLNGPDVHTFTFPQTEFFAVTAYQNIQITRLKIDYNPFAKGFRDDGVNSRPQRDVKQNSNLELEGGGVLSAASIHGHPAEADVLDFRQRTLNSSFIGQNPSDIDLDKESFTAERDFLGVLDTDLSSGDMPKLKQEVSERCNNFELSVSCVASPLDPNGQFNVVVKEEPLDDYDYESSICTQGISVKQEDTDEETDEYSNTDDDDPVLQKHLMRRSETDGIDGEFRSRKRMLTSPSGVAKAKMLKLDSGKMPVVYLEPCAVTKSTVKISELPQIMLSSCKRDKSPLSAVLDSFPVCFENHKGSCSGTATVTEELVMKKQSSGSKMSQKYSSIREAQWALSKSANFNLRGSVGCHFSAKEICGRKRSGVLKNAMSLKGSGSNQNTLSSVTTKRGRPRKLKISKAGRPPKGVGKTVITSKNTSLGPGSILPDVKPDLEDVDGVLFVSFASKEALDIHTVDRAGGEESQNLQAPLLTTNDPDCEARIQVLEKELMEELKTLRHKQVIHPSLQEVGLKLNSVDPTMSIDLKYLGVQLPLSYSNYSLWSYPGTNPNSPDTGFPFVSRTGKTNDFRKIKGWRGKLHGASRNEGGSSEGSLKNRSAFCSDKLDEYLENEGKLMETSMGFSSSTPTSPVVYQLPTKSTSYVRTLDSVLKKQSTIIPSTSYTFKPVPLSSTSRKTKTQTRQTSTNSRGKSSYKPILPSPFSAKQKQNSSASGEKAAKSVSNSSLNNQADSFLVPALDENILPKQISLRQAPQQQQGARPPGLSKSQVKLMDLEDCALWDGKPRTYITEERADISLATLLTAQASLKTKPIHKIIRRRAPPCNNDFCRLGCICASLALEKRQPTHCRRPDCMFGCTCLKRRVLLVKGASKHKKIMKKGARGNLMSYGTQEEQQEGEDVEEEGDGEEDELKQKDKKRRKRVEYTICDSEPEQPVKNCPLWVKVEGEIDPEPIYIPTPSVIEPVKSSPLPNPEVVLPSKHRSSSGVKPGRVYTPKPNPVIREEDKDPVYLYFESMMTCARVRAYEHRRQEKKQQKDKSDPQSSSSSIKSPEKATCEVDKDTDKSGEKSWWSSRSEGDSSSTSYVHHTTPSGPAKLIEIISDCNLEEDHNKILTILPQHISSNTPQCLKVGSFIIELASEYKAQDENHPPVYSSRMKISVPSYQDKDEKPEIPVLETPDSGVSSCKKPENLKFLRAEKLDELQEKLHGGKGLPFYAGVSPAGKLVVYKCKANMSPSGLIQVNDKRYPQAKLLLGQMGALHPANRLAAYITGRLRPTVLDISTLSTVISKVASNAKTAASGTPSVQVPTTSTPKTTSSTSTTSTPTVTTLKTHVPAQRQIAARPSPGGVFTQFVMNKAGALQQKIPGANTRQPLSSPQKFSIKPTPIMVVAPMVPSRPSPAQCTVSPGVTTATTTSPVTVEFTSVAAPAVTTPGQTRADEPACSPPAVTITAAPATPGINTCIAPSSTTPTATVTITQAAEIVAPVATMSLPQTVVTTPTVTCPVVTTPTSTIVLTTAAAATSVVTTPTAGSVPIILSGINSSPSLNQQREDTTPQAISKNPQKMSPGTEKRIGPRLLLIPVHQTSPALRPLNNTQLSQRQRMVLQPLRSPGAVNLFRHPNGQIIQLVPLHQVRAAGAQPSVQPVMFRNPGSIVGIRLPAPSKLPESPVSPTSSVSSTSPATNSAVQTAVPKLSPTSNLNTQASSLLSSVASFVSQAGTLTLRIPPPAASNVTNQTASESKITCSSSSLPATTANLIPLQSGSFALLQLPGQKTVPNSILHHFASLQMKKDYRKICKKEDLGAAQQKENGKEQKGASEEKEDSLGSGTVVEAVSTNSETVCGSSGQSLVAPLDNVYPQSLEKRETAQLKNHGKEQIHGEREEKPVEEHKGDSQTQMKEENNASSGQSQHQQEQDTQLKNEKEQRGNELSRNKQHHQGDAEQPDMERKEHEGSMESEREEEGSKSEISSAKEQDNGSEEHTVNTEEGKENIARQEGSNNKEQDTFNSQEEIKPGHDIVTHVNSSWSKISSIVPTLENKNEVDNRADTSEESDFPTPEQRAQEPGHHKTGYMPTVDITADDTEEEEEDDDDDDEDEEDEKTDDSADEMVDGASDFPSEEEVDIEKDACAYSEDDEQVDIETVEELSEKINIARLKATAANIQPSKQKYHARNSSDEKLSEKSTKVYVCSPLSFWRLKTEAEAFAHYRQTHTANERRRRNEMRDLFEKLKKTLGLHNLPKVSKSYILKQAYEEIQGLTDQADKLIGQKNLLTRKQDVLIRKVSTLSGKTEEVVLKKLEYIYAKQKAVEAQKKKKQAEPEEPVATSTASTQQEGSSAPSKELTQVAMTNRRGKPLILARKGVRATEDTSSSLTLTAASLVMTPQGQVLTLKSPLVPGQVTAVPSTLLQAELKPRTVSTTMTAQPESEDSFMMPKIVNVTSLAAEGSKSLVVAPLESRKSNSILPEEKGKPCPGDSGRDGRNTTGPAKVFFENKDGFPQLRNTKEPPESFSKKLCIGEFVGSQARRTVSDPGGERLKSKELPFRKLQIKDSRIEMELRKVASAMEEAELDASELLSSIEDSDDTDETLTSLLNEIAFLNQQLNDDASAMSELPSTLNSDFSREGAEGRRGTASDLTTADGSSFQLGHLGGSFKDLSEVPEGSGSISPLLLHLEDDDLNDGDKNSGEPSSEGDVLKIVIGAEMKDPLHNLSVTSGGNGKTVTTLAETTGVTPPVLQMKTNPEASNADTLWRPMPKLAPLGLKVASLPADSEGQSSNKVMPLLAPVVAKLAPSGVKTSLPATVQEGQDNKVMPTLAPVVMKLSTTGTLPSNSAGK</sequence>
<feature type="compositionally biased region" description="Polar residues" evidence="15">
    <location>
        <begin position="592"/>
        <end position="605"/>
    </location>
</feature>
<comment type="caution">
    <text evidence="14">Lacks conserved residue(s) required for the propagation of feature annotation.</text>
</comment>
<keyword evidence="11 14" id="KW-0539">Nucleus</keyword>
<evidence type="ECO:0000256" key="9">
    <source>
        <dbReference type="ARBA" id="ARBA00023125"/>
    </source>
</evidence>
<feature type="region of interest" description="Disordered" evidence="15">
    <location>
        <begin position="876"/>
        <end position="937"/>
    </location>
</feature>
<feature type="region of interest" description="Disordered" evidence="15">
    <location>
        <begin position="2667"/>
        <end position="2690"/>
    </location>
</feature>
<feature type="region of interest" description="Disordered" evidence="15">
    <location>
        <begin position="2014"/>
        <end position="2038"/>
    </location>
</feature>
<evidence type="ECO:0000256" key="11">
    <source>
        <dbReference type="ARBA" id="ARBA00023242"/>
    </source>
</evidence>
<feature type="compositionally biased region" description="Basic and acidic residues" evidence="15">
    <location>
        <begin position="1238"/>
        <end position="1252"/>
    </location>
</feature>
<dbReference type="CDD" id="cd18911">
    <property type="entry name" value="bHLHzip_MGA"/>
    <property type="match status" value="1"/>
</dbReference>
<feature type="compositionally biased region" description="Acidic residues" evidence="15">
    <location>
        <begin position="1106"/>
        <end position="1123"/>
    </location>
</feature>
<feature type="compositionally biased region" description="Basic and acidic residues" evidence="15">
    <location>
        <begin position="2122"/>
        <end position="2228"/>
    </location>
</feature>
<dbReference type="GO" id="GO:0046983">
    <property type="term" value="F:protein dimerization activity"/>
    <property type="evidence" value="ECO:0007669"/>
    <property type="project" value="InterPro"/>
</dbReference>
<feature type="region of interest" description="Disordered" evidence="15">
    <location>
        <begin position="1188"/>
        <end position="1212"/>
    </location>
</feature>
<feature type="compositionally biased region" description="Polar residues" evidence="15">
    <location>
        <begin position="1754"/>
        <end position="1777"/>
    </location>
</feature>
<keyword evidence="4" id="KW-1017">Isopeptide bond</keyword>
<feature type="compositionally biased region" description="Basic and acidic residues" evidence="15">
    <location>
        <begin position="2671"/>
        <end position="2687"/>
    </location>
</feature>
<feature type="region of interest" description="Disordered" evidence="15">
    <location>
        <begin position="1238"/>
        <end position="1303"/>
    </location>
</feature>
<feature type="compositionally biased region" description="Polar residues" evidence="15">
    <location>
        <begin position="917"/>
        <end position="927"/>
    </location>
</feature>
<evidence type="ECO:0000256" key="2">
    <source>
        <dbReference type="ARBA" id="ARBA00022481"/>
    </source>
</evidence>
<dbReference type="InterPro" id="IPR032060">
    <property type="entry name" value="MGA_dom"/>
</dbReference>
<keyword evidence="3" id="KW-0678">Repressor</keyword>
<feature type="compositionally biased region" description="Polar residues" evidence="15">
    <location>
        <begin position="2112"/>
        <end position="2121"/>
    </location>
</feature>
<dbReference type="InterPro" id="IPR037935">
    <property type="entry name" value="MAX_gene-associated_bHLHzip"/>
</dbReference>
<dbReference type="GO" id="GO:0001708">
    <property type="term" value="P:cell fate specification"/>
    <property type="evidence" value="ECO:0007669"/>
    <property type="project" value="TreeGrafter"/>
</dbReference>
<evidence type="ECO:0000256" key="5">
    <source>
        <dbReference type="ARBA" id="ARBA00022553"/>
    </source>
</evidence>
<feature type="region of interest" description="Disordered" evidence="15">
    <location>
        <begin position="2240"/>
        <end position="2331"/>
    </location>
</feature>
<dbReference type="SMART" id="SM00425">
    <property type="entry name" value="TBOX"/>
    <property type="match status" value="1"/>
</dbReference>
<dbReference type="InterPro" id="IPR001699">
    <property type="entry name" value="TF_T-box"/>
</dbReference>
<feature type="region of interest" description="Disordered" evidence="15">
    <location>
        <begin position="2077"/>
        <end position="2228"/>
    </location>
</feature>
<evidence type="ECO:0000256" key="3">
    <source>
        <dbReference type="ARBA" id="ARBA00022491"/>
    </source>
</evidence>
<evidence type="ECO:0000256" key="6">
    <source>
        <dbReference type="ARBA" id="ARBA00022843"/>
    </source>
</evidence>
<evidence type="ECO:0000256" key="13">
    <source>
        <dbReference type="ARBA" id="ARBA00067820"/>
    </source>
</evidence>
<feature type="compositionally biased region" description="Basic residues" evidence="15">
    <location>
        <begin position="606"/>
        <end position="617"/>
    </location>
</feature>
<evidence type="ECO:0000256" key="1">
    <source>
        <dbReference type="ARBA" id="ARBA00004123"/>
    </source>
</evidence>
<dbReference type="GO" id="GO:0000785">
    <property type="term" value="C:chromatin"/>
    <property type="evidence" value="ECO:0007669"/>
    <property type="project" value="TreeGrafter"/>
</dbReference>
<accession>A0A663LLP1</accession>
<feature type="compositionally biased region" description="Low complexity" evidence="15">
    <location>
        <begin position="1513"/>
        <end position="1538"/>
    </location>
</feature>
<proteinExistence type="predicted"/>
<dbReference type="PANTHER" id="PTHR11267">
    <property type="entry name" value="T-BOX PROTEIN-RELATED"/>
    <property type="match status" value="1"/>
</dbReference>
<evidence type="ECO:0000259" key="16">
    <source>
        <dbReference type="PROSITE" id="PS50252"/>
    </source>
</evidence>
<dbReference type="GO" id="GO:0045893">
    <property type="term" value="P:positive regulation of DNA-templated transcription"/>
    <property type="evidence" value="ECO:0007669"/>
    <property type="project" value="InterPro"/>
</dbReference>
<dbReference type="GO" id="GO:0071339">
    <property type="term" value="C:MLL1 complex"/>
    <property type="evidence" value="ECO:0007669"/>
    <property type="project" value="InterPro"/>
</dbReference>
<dbReference type="PRINTS" id="PR00937">
    <property type="entry name" value="TBOX"/>
</dbReference>
<dbReference type="Gene3D" id="2.60.40.820">
    <property type="entry name" value="Transcription factor, T-box"/>
    <property type="match status" value="1"/>
</dbReference>
<keyword evidence="8" id="KW-0175">Coiled coil</keyword>
<keyword evidence="2" id="KW-0488">Methylation</keyword>
<dbReference type="Pfam" id="PF00907">
    <property type="entry name" value="T-box"/>
    <property type="match status" value="1"/>
</dbReference>
<dbReference type="PANTHER" id="PTHR11267:SF32">
    <property type="entry name" value="MAX GENE-ASSOCIATED PROTEIN"/>
    <property type="match status" value="1"/>
</dbReference>
<feature type="domain" description="BHLH" evidence="17">
    <location>
        <begin position="2414"/>
        <end position="2465"/>
    </location>
</feature>
<feature type="compositionally biased region" description="Basic and acidic residues" evidence="15">
    <location>
        <begin position="2019"/>
        <end position="2029"/>
    </location>
</feature>
<comment type="function">
    <text evidence="12">Functions as a dual-specificity transcription factor, regulating the expression of both MAX-network and T-box family target genes. Functions as a repressor or an activator. Binds to 5'-AATTTCACACCTAGGTGTGAAATT-3' core sequence and seems to regulate MYC-MAX target genes. Suppresses transcriptional activation by MYC and inhibits MYC-dependent cell transformation. Function activated by heterodimerization with MAX. This heterodimerization serves the dual function of both generating an E-box-binding heterodimer and simultaneously blocking interaction of a corepressor.</text>
</comment>
<name>A0A663LLP1_ATHCN</name>
<evidence type="ECO:0000256" key="15">
    <source>
        <dbReference type="SAM" id="MobiDB-lite"/>
    </source>
</evidence>
<keyword evidence="6" id="KW-0832">Ubl conjugation</keyword>
<evidence type="ECO:0000313" key="18">
    <source>
        <dbReference type="Ensembl" id="ENSACUP00000001391.1"/>
    </source>
</evidence>
<dbReference type="Proteomes" id="UP000472269">
    <property type="component" value="Unplaced"/>
</dbReference>
<evidence type="ECO:0000256" key="4">
    <source>
        <dbReference type="ARBA" id="ARBA00022499"/>
    </source>
</evidence>
<dbReference type="Ensembl" id="ENSACUT00000001491.1">
    <property type="protein sequence ID" value="ENSACUP00000001391.1"/>
    <property type="gene ID" value="ENSACUG00000000997.1"/>
</dbReference>
<evidence type="ECO:0000256" key="14">
    <source>
        <dbReference type="PROSITE-ProRule" id="PRU00201"/>
    </source>
</evidence>
<reference evidence="18" key="2">
    <citation type="submission" date="2025-09" db="UniProtKB">
        <authorList>
            <consortium name="Ensembl"/>
        </authorList>
    </citation>
    <scope>IDENTIFICATION</scope>
</reference>
<feature type="compositionally biased region" description="Basic and acidic residues" evidence="15">
    <location>
        <begin position="2826"/>
        <end position="2837"/>
    </location>
</feature>
<dbReference type="FunFam" id="4.10.280.10:FF:000040">
    <property type="entry name" value="MAX gene-associated protein isoform X1"/>
    <property type="match status" value="1"/>
</dbReference>
<reference evidence="18" key="1">
    <citation type="submission" date="2025-08" db="UniProtKB">
        <authorList>
            <consortium name="Ensembl"/>
        </authorList>
    </citation>
    <scope>IDENTIFICATION</scope>
</reference>
<feature type="compositionally biased region" description="Acidic residues" evidence="15">
    <location>
        <begin position="2287"/>
        <end position="2318"/>
    </location>
</feature>
<keyword evidence="10" id="KW-0804">Transcription</keyword>
<dbReference type="Pfam" id="PF00010">
    <property type="entry name" value="HLH"/>
    <property type="match status" value="1"/>
</dbReference>
<keyword evidence="7" id="KW-0805">Transcription regulation</keyword>
<dbReference type="GO" id="GO:0000981">
    <property type="term" value="F:DNA-binding transcription factor activity, RNA polymerase II-specific"/>
    <property type="evidence" value="ECO:0007669"/>
    <property type="project" value="TreeGrafter"/>
</dbReference>
<dbReference type="SUPFAM" id="SSF49417">
    <property type="entry name" value="p53-like transcription factors"/>
    <property type="match status" value="1"/>
</dbReference>
<keyword evidence="9 14" id="KW-0238">DNA-binding</keyword>
<feature type="region of interest" description="Disordered" evidence="15">
    <location>
        <begin position="588"/>
        <end position="628"/>
    </location>
</feature>
<gene>
    <name evidence="18" type="primary">MGA</name>
</gene>
<evidence type="ECO:0000259" key="17">
    <source>
        <dbReference type="PROSITE" id="PS50888"/>
    </source>
</evidence>